<evidence type="ECO:0000313" key="2">
    <source>
        <dbReference type="Proteomes" id="UP000231414"/>
    </source>
</evidence>
<accession>A0A2H0X7V9</accession>
<gene>
    <name evidence="1" type="ORF">COT52_00705</name>
</gene>
<organism evidence="1 2">
    <name type="scientific">candidate division WWE3 bacterium CG08_land_8_20_14_0_20_43_13</name>
    <dbReference type="NCBI Taxonomy" id="1975087"/>
    <lineage>
        <taxon>Bacteria</taxon>
        <taxon>Katanobacteria</taxon>
    </lineage>
</organism>
<dbReference type="AlphaFoldDB" id="A0A2H0X7V9"/>
<evidence type="ECO:0000313" key="1">
    <source>
        <dbReference type="EMBL" id="PIS21017.1"/>
    </source>
</evidence>
<comment type="caution">
    <text evidence="1">The sequence shown here is derived from an EMBL/GenBank/DDBJ whole genome shotgun (WGS) entry which is preliminary data.</text>
</comment>
<dbReference type="Proteomes" id="UP000231414">
    <property type="component" value="Unassembled WGS sequence"/>
</dbReference>
<reference evidence="2" key="1">
    <citation type="submission" date="2017-09" db="EMBL/GenBank/DDBJ databases">
        <title>Depth-based differentiation of microbial function through sediment-hosted aquifers and enrichment of novel symbionts in the deep terrestrial subsurface.</title>
        <authorList>
            <person name="Probst A.J."/>
            <person name="Ladd B."/>
            <person name="Jarett J.K."/>
            <person name="Geller-Mcgrath D.E."/>
            <person name="Sieber C.M.K."/>
            <person name="Emerson J.B."/>
            <person name="Anantharaman K."/>
            <person name="Thomas B.C."/>
            <person name="Malmstrom R."/>
            <person name="Stieglmeier M."/>
            <person name="Klingl A."/>
            <person name="Woyke T."/>
            <person name="Ryan C.M."/>
            <person name="Banfield J.F."/>
        </authorList>
    </citation>
    <scope>NUCLEOTIDE SEQUENCE [LARGE SCALE GENOMIC DNA]</scope>
</reference>
<name>A0A2H0X7V9_UNCKA</name>
<proteinExistence type="predicted"/>
<sequence length="60" mass="6820">MTQRQLVILSPAKAGRKDSIWKLKGITEEDSSVAIRSFRMTEGMGFFPPLCPGFKIMWKC</sequence>
<dbReference type="EMBL" id="PEYW01000008">
    <property type="protein sequence ID" value="PIS21017.1"/>
    <property type="molecule type" value="Genomic_DNA"/>
</dbReference>
<protein>
    <submittedName>
        <fullName evidence="1">Uncharacterized protein</fullName>
    </submittedName>
</protein>